<comment type="caution">
    <text evidence="1">The sequence shown here is derived from an EMBL/GenBank/DDBJ whole genome shotgun (WGS) entry which is preliminary data.</text>
</comment>
<evidence type="ECO:0000313" key="1">
    <source>
        <dbReference type="EMBL" id="KAK7023016.1"/>
    </source>
</evidence>
<dbReference type="EMBL" id="JAWWNJ010000036">
    <property type="protein sequence ID" value="KAK7023016.1"/>
    <property type="molecule type" value="Genomic_DNA"/>
</dbReference>
<name>A0AAW0BB97_9AGAR</name>
<accession>A0AAW0BB97</accession>
<dbReference type="Proteomes" id="UP001362999">
    <property type="component" value="Unassembled WGS sequence"/>
</dbReference>
<reference evidence="1 2" key="1">
    <citation type="journal article" date="2024" name="J Genomics">
        <title>Draft genome sequencing and assembly of Favolaschia claudopus CIRM-BRFM 2984 isolated from oak limbs.</title>
        <authorList>
            <person name="Navarro D."/>
            <person name="Drula E."/>
            <person name="Chaduli D."/>
            <person name="Cazenave R."/>
            <person name="Ahrendt S."/>
            <person name="Wang J."/>
            <person name="Lipzen A."/>
            <person name="Daum C."/>
            <person name="Barry K."/>
            <person name="Grigoriev I.V."/>
            <person name="Favel A."/>
            <person name="Rosso M.N."/>
            <person name="Martin F."/>
        </authorList>
    </citation>
    <scope>NUCLEOTIDE SEQUENCE [LARGE SCALE GENOMIC DNA]</scope>
    <source>
        <strain evidence="1 2">CIRM-BRFM 2984</strain>
    </source>
</reference>
<dbReference type="AlphaFoldDB" id="A0AAW0BB97"/>
<protein>
    <submittedName>
        <fullName evidence="1">Uncharacterized protein</fullName>
    </submittedName>
</protein>
<organism evidence="1 2">
    <name type="scientific">Favolaschia claudopus</name>
    <dbReference type="NCBI Taxonomy" id="2862362"/>
    <lineage>
        <taxon>Eukaryota</taxon>
        <taxon>Fungi</taxon>
        <taxon>Dikarya</taxon>
        <taxon>Basidiomycota</taxon>
        <taxon>Agaricomycotina</taxon>
        <taxon>Agaricomycetes</taxon>
        <taxon>Agaricomycetidae</taxon>
        <taxon>Agaricales</taxon>
        <taxon>Marasmiineae</taxon>
        <taxon>Mycenaceae</taxon>
        <taxon>Favolaschia</taxon>
    </lineage>
</organism>
<gene>
    <name evidence="1" type="ORF">R3P38DRAFT_2779759</name>
</gene>
<keyword evidence="2" id="KW-1185">Reference proteome</keyword>
<sequence>MPRQWSQLCIVTSALKISQAKASRVQSPSPQFMLTIVGHLRKKFLQGYRRLHLTPLLIALSPGARSSAVYRSFHSRNVTVSLLLVCDTYNKSGIALYCLVVVIWRGFIVLDDKPFRLLVFPMQVHPPWIPVDQHYPEVQRAKARRPRVGAGEFWRRRISAVVYWGDGVSGRVRDVGRTLDNEFWVEVRGWREGWMIRAGPVTQRMGDRLVDDVVNDVCDQAWSQDKDRDLRVIDGGGA</sequence>
<evidence type="ECO:0000313" key="2">
    <source>
        <dbReference type="Proteomes" id="UP001362999"/>
    </source>
</evidence>
<proteinExistence type="predicted"/>